<keyword evidence="4 10" id="KW-1003">Cell membrane</keyword>
<dbReference type="GO" id="GO:0005886">
    <property type="term" value="C:plasma membrane"/>
    <property type="evidence" value="ECO:0007669"/>
    <property type="project" value="UniProtKB-SubCell"/>
</dbReference>
<evidence type="ECO:0000256" key="8">
    <source>
        <dbReference type="ARBA" id="ARBA00023136"/>
    </source>
</evidence>
<comment type="function">
    <text evidence="1 10">Involved in cell fusion during mating by stabilizing the plasma membrane fusion event.</text>
</comment>
<evidence type="ECO:0000256" key="2">
    <source>
        <dbReference type="ARBA" id="ARBA00004651"/>
    </source>
</evidence>
<feature type="region of interest" description="Disordered" evidence="11">
    <location>
        <begin position="1"/>
        <end position="21"/>
    </location>
</feature>
<keyword evidence="7 10" id="KW-1133">Transmembrane helix</keyword>
<keyword evidence="13" id="KW-1185">Reference proteome</keyword>
<evidence type="ECO:0000256" key="1">
    <source>
        <dbReference type="ARBA" id="ARBA00002512"/>
    </source>
</evidence>
<dbReference type="OrthoDB" id="10248838at2759"/>
<comment type="caution">
    <text evidence="12">The sequence shown here is derived from an EMBL/GenBank/DDBJ whole genome shotgun (WGS) entry which is preliminary data.</text>
</comment>
<gene>
    <name evidence="12" type="ORF">EWM64_g8351</name>
</gene>
<dbReference type="Proteomes" id="UP000298061">
    <property type="component" value="Unassembled WGS sequence"/>
</dbReference>
<evidence type="ECO:0000256" key="5">
    <source>
        <dbReference type="ARBA" id="ARBA00022692"/>
    </source>
</evidence>
<keyword evidence="9" id="KW-0325">Glycoprotein</keyword>
<keyword evidence="8 10" id="KW-0472">Membrane</keyword>
<evidence type="ECO:0000256" key="3">
    <source>
        <dbReference type="ARBA" id="ARBA00010780"/>
    </source>
</evidence>
<evidence type="ECO:0000256" key="7">
    <source>
        <dbReference type="ARBA" id="ARBA00022989"/>
    </source>
</evidence>
<keyword evidence="6 10" id="KW-0184">Conjugation</keyword>
<dbReference type="EMBL" id="SFCI01001480">
    <property type="protein sequence ID" value="TFY75661.1"/>
    <property type="molecule type" value="Genomic_DNA"/>
</dbReference>
<feature type="transmembrane region" description="Helical" evidence="10">
    <location>
        <begin position="310"/>
        <end position="329"/>
    </location>
</feature>
<dbReference type="InterPro" id="IPR026777">
    <property type="entry name" value="PRM1"/>
</dbReference>
<feature type="transmembrane region" description="Helical" evidence="10">
    <location>
        <begin position="416"/>
        <end position="438"/>
    </location>
</feature>
<dbReference type="PANTHER" id="PTHR31030:SF1">
    <property type="entry name" value="PLASMA MEMBRANE FUSION PROTEIN PRM1"/>
    <property type="match status" value="1"/>
</dbReference>
<evidence type="ECO:0000256" key="10">
    <source>
        <dbReference type="RuleBase" id="RU366035"/>
    </source>
</evidence>
<evidence type="ECO:0000256" key="6">
    <source>
        <dbReference type="ARBA" id="ARBA00022971"/>
    </source>
</evidence>
<dbReference type="GO" id="GO:0043332">
    <property type="term" value="C:mating projection tip"/>
    <property type="evidence" value="ECO:0007669"/>
    <property type="project" value="UniProtKB-UniRule"/>
</dbReference>
<organism evidence="12 13">
    <name type="scientific">Hericium alpestre</name>
    <dbReference type="NCBI Taxonomy" id="135208"/>
    <lineage>
        <taxon>Eukaryota</taxon>
        <taxon>Fungi</taxon>
        <taxon>Dikarya</taxon>
        <taxon>Basidiomycota</taxon>
        <taxon>Agaricomycotina</taxon>
        <taxon>Agaricomycetes</taxon>
        <taxon>Russulales</taxon>
        <taxon>Hericiaceae</taxon>
        <taxon>Hericium</taxon>
    </lineage>
</organism>
<comment type="similarity">
    <text evidence="3 10">Belongs to the PRM1 family.</text>
</comment>
<proteinExistence type="inferred from homology"/>
<name>A0A4Y9ZP99_9AGAM</name>
<evidence type="ECO:0000256" key="11">
    <source>
        <dbReference type="SAM" id="MobiDB-lite"/>
    </source>
</evidence>
<feature type="transmembrane region" description="Helical" evidence="10">
    <location>
        <begin position="38"/>
        <end position="56"/>
    </location>
</feature>
<dbReference type="GO" id="GO:0032220">
    <property type="term" value="P:plasma membrane fusion involved in cytogamy"/>
    <property type="evidence" value="ECO:0007669"/>
    <property type="project" value="TreeGrafter"/>
</dbReference>
<protein>
    <recommendedName>
        <fullName evidence="10">Plasma membrane fusion protein PRM1</fullName>
    </recommendedName>
</protein>
<evidence type="ECO:0000256" key="4">
    <source>
        <dbReference type="ARBA" id="ARBA00022475"/>
    </source>
</evidence>
<evidence type="ECO:0000313" key="12">
    <source>
        <dbReference type="EMBL" id="TFY75661.1"/>
    </source>
</evidence>
<dbReference type="AlphaFoldDB" id="A0A4Y9ZP99"/>
<reference evidence="12 13" key="1">
    <citation type="submission" date="2019-02" db="EMBL/GenBank/DDBJ databases">
        <title>Genome sequencing of the rare red list fungi Hericium alpestre (H. flagellum).</title>
        <authorList>
            <person name="Buettner E."/>
            <person name="Kellner H."/>
        </authorList>
    </citation>
    <scope>NUCLEOTIDE SEQUENCE [LARGE SCALE GENOMIC DNA]</scope>
    <source>
        <strain evidence="12 13">DSM 108284</strain>
    </source>
</reference>
<keyword evidence="5 10" id="KW-0812">Transmembrane</keyword>
<accession>A0A4Y9ZP99</accession>
<comment type="caution">
    <text evidence="10">Lacks conserved residue(s) required for the propagation of feature annotation.</text>
</comment>
<sequence>MSVPSNWMSPPPTYDQPARAPLRSADTRLTPYLQLSHILSLTWLAYPILSLLFIIFRLQLSSDSAQTAVNNAKGDLLASCQAAQQAASSAASMPRFMAIATNAQISDAVNGTMNGAREALILALTVMEAIINFIIDIYRSTFLCFLELVVRGALSLIIGATQEISNFLQSTFSGLRTSIQNDISGVNSVINSTIDGINKINPFSDIKAPQINVPDLSALENVTLPSDFLQGLQKLNSSLPSVSDLKNKINSLIDTPFEVVKKDINETFLGINFNSSAMPVPDRSQLSFCGDMDTSVVDDLGHDLLQMAKIGMIIILVLAFLLLLAHSALEWYKWRCLKQHLQYTREAWMSDPTVYHTGPATAPTVDLSDHNLMILQAESAHPLLTRIANRFSALLHFSPSQHIHLRWFLHYIFHPPALACFLIGFFGILSVQVQLFALGPLEAKYQSRAAGAVTDMSGQIFASVNQSMYNQSSFYANDVNSQVDAIQTQINDGLFGWVNQTTTTLNDTVNAFYTDVQDLVNSIFGGTILEQPAQEFIQCFIGSKVDAIEEALTFLHDNLHVNMPRVNESALVLSPAQAAAVRELLAADQAGTEETDSRSTHDCLQIGGHFGLPEGVEVRDLVIGLITMAARRGMAYCTYIKA</sequence>
<comment type="subcellular location">
    <subcellularLocation>
        <location evidence="2 10">Cell membrane</location>
        <topology evidence="2 10">Multi-pass membrane protein</topology>
    </subcellularLocation>
</comment>
<dbReference type="PANTHER" id="PTHR31030">
    <property type="entry name" value="PLASMA MEMBRANE FUSION PROTEIN PRM1"/>
    <property type="match status" value="1"/>
</dbReference>
<evidence type="ECO:0000313" key="13">
    <source>
        <dbReference type="Proteomes" id="UP000298061"/>
    </source>
</evidence>
<evidence type="ECO:0000256" key="9">
    <source>
        <dbReference type="ARBA" id="ARBA00023180"/>
    </source>
</evidence>
<dbReference type="STRING" id="135208.A0A4Y9ZP99"/>